<dbReference type="EMBL" id="SPHZ02000006">
    <property type="protein sequence ID" value="KAF0915552.1"/>
    <property type="molecule type" value="Genomic_DNA"/>
</dbReference>
<sequence>MARSLQWSSLELAGSGHELAGLGIKLTGSMAMGSSNDLSGSLPWRRGVTMNSATGSGDDHGQVSPRRR</sequence>
<keyword evidence="3" id="KW-1185">Reference proteome</keyword>
<accession>A0A6G1DTM2</accession>
<proteinExistence type="predicted"/>
<evidence type="ECO:0000313" key="3">
    <source>
        <dbReference type="Proteomes" id="UP000479710"/>
    </source>
</evidence>
<evidence type="ECO:0000256" key="1">
    <source>
        <dbReference type="SAM" id="MobiDB-lite"/>
    </source>
</evidence>
<organism evidence="2 3">
    <name type="scientific">Oryza meyeriana var. granulata</name>
    <dbReference type="NCBI Taxonomy" id="110450"/>
    <lineage>
        <taxon>Eukaryota</taxon>
        <taxon>Viridiplantae</taxon>
        <taxon>Streptophyta</taxon>
        <taxon>Embryophyta</taxon>
        <taxon>Tracheophyta</taxon>
        <taxon>Spermatophyta</taxon>
        <taxon>Magnoliopsida</taxon>
        <taxon>Liliopsida</taxon>
        <taxon>Poales</taxon>
        <taxon>Poaceae</taxon>
        <taxon>BOP clade</taxon>
        <taxon>Oryzoideae</taxon>
        <taxon>Oryzeae</taxon>
        <taxon>Oryzinae</taxon>
        <taxon>Oryza</taxon>
        <taxon>Oryza meyeriana</taxon>
    </lineage>
</organism>
<comment type="caution">
    <text evidence="2">The sequence shown here is derived from an EMBL/GenBank/DDBJ whole genome shotgun (WGS) entry which is preliminary data.</text>
</comment>
<dbReference type="Proteomes" id="UP000479710">
    <property type="component" value="Unassembled WGS sequence"/>
</dbReference>
<name>A0A6G1DTM2_9ORYZ</name>
<feature type="region of interest" description="Disordered" evidence="1">
    <location>
        <begin position="35"/>
        <end position="68"/>
    </location>
</feature>
<gene>
    <name evidence="2" type="ORF">E2562_036738</name>
</gene>
<evidence type="ECO:0000313" key="2">
    <source>
        <dbReference type="EMBL" id="KAF0915552.1"/>
    </source>
</evidence>
<reference evidence="2 3" key="1">
    <citation type="submission" date="2019-11" db="EMBL/GenBank/DDBJ databases">
        <title>Whole genome sequence of Oryza granulata.</title>
        <authorList>
            <person name="Li W."/>
        </authorList>
    </citation>
    <scope>NUCLEOTIDE SEQUENCE [LARGE SCALE GENOMIC DNA]</scope>
    <source>
        <strain evidence="3">cv. Menghai</strain>
        <tissue evidence="2">Leaf</tissue>
    </source>
</reference>
<dbReference type="AlphaFoldDB" id="A0A6G1DTM2"/>
<protein>
    <submittedName>
        <fullName evidence="2">Uncharacterized protein</fullName>
    </submittedName>
</protein>